<evidence type="ECO:0000313" key="1">
    <source>
        <dbReference type="EMBL" id="GBL94039.1"/>
    </source>
</evidence>
<sequence length="145" mass="17013">MGMFSSKLVGEIMMVNFKMTVSMYVDILSENLKKSVINLSVIRRHTFERDNDPNHTSHIAKNYFSKNKIKALEWHRAQTLTPSKVYGQFQIRNCLLKRAKTKSKFFETIRDKWCCMNQEKMQKLVDSLNQRLMIVIEAKGGPDKH</sequence>
<proteinExistence type="predicted"/>
<keyword evidence="2" id="KW-1185">Reference proteome</keyword>
<evidence type="ECO:0008006" key="3">
    <source>
        <dbReference type="Google" id="ProtNLM"/>
    </source>
</evidence>
<dbReference type="GO" id="GO:0003676">
    <property type="term" value="F:nucleic acid binding"/>
    <property type="evidence" value="ECO:0007669"/>
    <property type="project" value="InterPro"/>
</dbReference>
<name>A0A4Y2BQV4_ARAVE</name>
<organism evidence="1 2">
    <name type="scientific">Araneus ventricosus</name>
    <name type="common">Orbweaver spider</name>
    <name type="synonym">Epeira ventricosa</name>
    <dbReference type="NCBI Taxonomy" id="182803"/>
    <lineage>
        <taxon>Eukaryota</taxon>
        <taxon>Metazoa</taxon>
        <taxon>Ecdysozoa</taxon>
        <taxon>Arthropoda</taxon>
        <taxon>Chelicerata</taxon>
        <taxon>Arachnida</taxon>
        <taxon>Araneae</taxon>
        <taxon>Araneomorphae</taxon>
        <taxon>Entelegynae</taxon>
        <taxon>Araneoidea</taxon>
        <taxon>Araneidae</taxon>
        <taxon>Araneus</taxon>
    </lineage>
</organism>
<dbReference type="Proteomes" id="UP000499080">
    <property type="component" value="Unassembled WGS sequence"/>
</dbReference>
<dbReference type="OrthoDB" id="6021633at2759"/>
<accession>A0A4Y2BQV4</accession>
<protein>
    <recommendedName>
        <fullName evidence="3">Transposable element Tcb1 transposase</fullName>
    </recommendedName>
</protein>
<comment type="caution">
    <text evidence="1">The sequence shown here is derived from an EMBL/GenBank/DDBJ whole genome shotgun (WGS) entry which is preliminary data.</text>
</comment>
<dbReference type="AlphaFoldDB" id="A0A4Y2BQV4"/>
<evidence type="ECO:0000313" key="2">
    <source>
        <dbReference type="Proteomes" id="UP000499080"/>
    </source>
</evidence>
<dbReference type="Gene3D" id="3.30.420.10">
    <property type="entry name" value="Ribonuclease H-like superfamily/Ribonuclease H"/>
    <property type="match status" value="1"/>
</dbReference>
<gene>
    <name evidence="1" type="ORF">AVEN_185015_1</name>
</gene>
<reference evidence="1 2" key="1">
    <citation type="journal article" date="2019" name="Sci. Rep.">
        <title>Orb-weaving spider Araneus ventricosus genome elucidates the spidroin gene catalogue.</title>
        <authorList>
            <person name="Kono N."/>
            <person name="Nakamura H."/>
            <person name="Ohtoshi R."/>
            <person name="Moran D.A.P."/>
            <person name="Shinohara A."/>
            <person name="Yoshida Y."/>
            <person name="Fujiwara M."/>
            <person name="Mori M."/>
            <person name="Tomita M."/>
            <person name="Arakawa K."/>
        </authorList>
    </citation>
    <scope>NUCLEOTIDE SEQUENCE [LARGE SCALE GENOMIC DNA]</scope>
</reference>
<dbReference type="InterPro" id="IPR036397">
    <property type="entry name" value="RNaseH_sf"/>
</dbReference>
<dbReference type="EMBL" id="BGPR01000099">
    <property type="protein sequence ID" value="GBL94039.1"/>
    <property type="molecule type" value="Genomic_DNA"/>
</dbReference>